<feature type="non-terminal residue" evidence="1">
    <location>
        <position position="1"/>
    </location>
</feature>
<dbReference type="EMBL" id="UINC01137978">
    <property type="protein sequence ID" value="SVD23646.1"/>
    <property type="molecule type" value="Genomic_DNA"/>
</dbReference>
<sequence length="28" mass="3230">VHEKEAAVKIAVLRESRPFERRVALVPE</sequence>
<proteinExistence type="predicted"/>
<name>A0A382TNI3_9ZZZZ</name>
<accession>A0A382TNI3</accession>
<gene>
    <name evidence="1" type="ORF">METZ01_LOCUS376500</name>
</gene>
<feature type="non-terminal residue" evidence="1">
    <location>
        <position position="28"/>
    </location>
</feature>
<reference evidence="1" key="1">
    <citation type="submission" date="2018-05" db="EMBL/GenBank/DDBJ databases">
        <authorList>
            <person name="Lanie J.A."/>
            <person name="Ng W.-L."/>
            <person name="Kazmierczak K.M."/>
            <person name="Andrzejewski T.M."/>
            <person name="Davidsen T.M."/>
            <person name="Wayne K.J."/>
            <person name="Tettelin H."/>
            <person name="Glass J.I."/>
            <person name="Rusch D."/>
            <person name="Podicherti R."/>
            <person name="Tsui H.-C.T."/>
            <person name="Winkler M.E."/>
        </authorList>
    </citation>
    <scope>NUCLEOTIDE SEQUENCE</scope>
</reference>
<protein>
    <submittedName>
        <fullName evidence="1">Uncharacterized protein</fullName>
    </submittedName>
</protein>
<organism evidence="1">
    <name type="scientific">marine metagenome</name>
    <dbReference type="NCBI Taxonomy" id="408172"/>
    <lineage>
        <taxon>unclassified sequences</taxon>
        <taxon>metagenomes</taxon>
        <taxon>ecological metagenomes</taxon>
    </lineage>
</organism>
<evidence type="ECO:0000313" key="1">
    <source>
        <dbReference type="EMBL" id="SVD23646.1"/>
    </source>
</evidence>
<dbReference type="AlphaFoldDB" id="A0A382TNI3"/>